<evidence type="ECO:0000256" key="10">
    <source>
        <dbReference type="NCBIfam" id="TIGR00187"/>
    </source>
</evidence>
<dbReference type="EC" id="2.5.1.9" evidence="5 10"/>
<dbReference type="GO" id="GO:0009231">
    <property type="term" value="P:riboflavin biosynthetic process"/>
    <property type="evidence" value="ECO:0007669"/>
    <property type="project" value="UniProtKB-KW"/>
</dbReference>
<evidence type="ECO:0000256" key="9">
    <source>
        <dbReference type="ARBA" id="ARBA00022737"/>
    </source>
</evidence>
<evidence type="ECO:0000256" key="7">
    <source>
        <dbReference type="ARBA" id="ARBA00022619"/>
    </source>
</evidence>
<dbReference type="InterPro" id="IPR001783">
    <property type="entry name" value="Lumazine-bd"/>
</dbReference>
<dbReference type="GO" id="GO:0004746">
    <property type="term" value="F:riboflavin synthase activity"/>
    <property type="evidence" value="ECO:0007669"/>
    <property type="project" value="UniProtKB-UniRule"/>
</dbReference>
<comment type="subunit">
    <text evidence="4">Homotrimer.</text>
</comment>
<sequence length="208" mass="22447">MFSGIVEETGVIASVSPSFLSIKAGIIFDDLKLGDSVAVDGVCLTVTKISNRTFSVDVMPETLKRSTLGGLRAGDSVNLERALTLSGRLGGHLVEGHVDATGTVERIDWEGESEILTVSAPFEILRYIVEKGFIAVDGLSLTVTTKFKTNFKVSLVAFTRSHTTIGHKRVGDRVNLEVDIIAKYVESFVAKSEPRVTEGFLAEHGFIS</sequence>
<dbReference type="KEGG" id="dfo:Dform_01242"/>
<comment type="catalytic activity">
    <reaction evidence="1">
        <text>2 6,7-dimethyl-8-(1-D-ribityl)lumazine + H(+) = 5-amino-6-(D-ribitylamino)uracil + riboflavin</text>
        <dbReference type="Rhea" id="RHEA:20772"/>
        <dbReference type="ChEBI" id="CHEBI:15378"/>
        <dbReference type="ChEBI" id="CHEBI:15934"/>
        <dbReference type="ChEBI" id="CHEBI:57986"/>
        <dbReference type="ChEBI" id="CHEBI:58201"/>
        <dbReference type="EC" id="2.5.1.9"/>
    </reaction>
</comment>
<dbReference type="RefSeq" id="WP_076004240.1">
    <property type="nucleotide sequence ID" value="NZ_CP018258.1"/>
</dbReference>
<dbReference type="Gene3D" id="2.40.30.20">
    <property type="match status" value="2"/>
</dbReference>
<dbReference type="NCBIfam" id="NF009566">
    <property type="entry name" value="PRK13020.1"/>
    <property type="match status" value="1"/>
</dbReference>
<dbReference type="NCBIfam" id="TIGR00187">
    <property type="entry name" value="ribE"/>
    <property type="match status" value="1"/>
</dbReference>
<dbReference type="AlphaFoldDB" id="A0A1P8F7Z7"/>
<evidence type="ECO:0000256" key="6">
    <source>
        <dbReference type="ARBA" id="ARBA00013950"/>
    </source>
</evidence>
<evidence type="ECO:0000256" key="3">
    <source>
        <dbReference type="ARBA" id="ARBA00004887"/>
    </source>
</evidence>
<keyword evidence="8 13" id="KW-0808">Transferase</keyword>
<comment type="function">
    <text evidence="2">Catalyzes the dismutation of two molecules of 6,7-dimethyl-8-ribityllumazine, resulting in the formation of riboflavin and 5-amino-6-(D-ribitylamino)uracil.</text>
</comment>
<evidence type="ECO:0000313" key="14">
    <source>
        <dbReference type="Proteomes" id="UP000185934"/>
    </source>
</evidence>
<dbReference type="FunFam" id="2.40.30.20:FF:000003">
    <property type="entry name" value="Riboflavin synthase, alpha subunit"/>
    <property type="match status" value="1"/>
</dbReference>
<evidence type="ECO:0000313" key="13">
    <source>
        <dbReference type="EMBL" id="APV44570.1"/>
    </source>
</evidence>
<dbReference type="Pfam" id="PF00677">
    <property type="entry name" value="Lum_binding"/>
    <property type="match status" value="2"/>
</dbReference>
<feature type="domain" description="Lumazine-binding" evidence="12">
    <location>
        <begin position="93"/>
        <end position="189"/>
    </location>
</feature>
<keyword evidence="9" id="KW-0677">Repeat</keyword>
<dbReference type="PIRSF" id="PIRSF000498">
    <property type="entry name" value="Riboflavin_syn_A"/>
    <property type="match status" value="1"/>
</dbReference>
<dbReference type="CDD" id="cd00402">
    <property type="entry name" value="Riboflavin_synthase_like"/>
    <property type="match status" value="1"/>
</dbReference>
<evidence type="ECO:0000256" key="2">
    <source>
        <dbReference type="ARBA" id="ARBA00002803"/>
    </source>
</evidence>
<gene>
    <name evidence="13" type="primary">ribE</name>
    <name evidence="13" type="ORF">Dform_01242</name>
</gene>
<evidence type="ECO:0000259" key="12">
    <source>
        <dbReference type="PROSITE" id="PS51177"/>
    </source>
</evidence>
<dbReference type="OrthoDB" id="9788537at2"/>
<name>A0A1P8F7Z7_9CHLR</name>
<evidence type="ECO:0000256" key="11">
    <source>
        <dbReference type="PROSITE-ProRule" id="PRU00524"/>
    </source>
</evidence>
<evidence type="ECO:0000256" key="5">
    <source>
        <dbReference type="ARBA" id="ARBA00012827"/>
    </source>
</evidence>
<dbReference type="SUPFAM" id="SSF63380">
    <property type="entry name" value="Riboflavin synthase domain-like"/>
    <property type="match status" value="2"/>
</dbReference>
<comment type="pathway">
    <text evidence="3">Cofactor biosynthesis; riboflavin biosynthesis; riboflavin from 2-hydroxy-3-oxobutyl phosphate and 5-amino-6-(D-ribitylamino)uracil: step 2/2.</text>
</comment>
<dbReference type="InterPro" id="IPR017938">
    <property type="entry name" value="Riboflavin_synthase-like_b-brl"/>
</dbReference>
<dbReference type="PROSITE" id="PS51177">
    <property type="entry name" value="LUMAZINE_BIND"/>
    <property type="match status" value="2"/>
</dbReference>
<keyword evidence="14" id="KW-1185">Reference proteome</keyword>
<dbReference type="EMBL" id="CP018258">
    <property type="protein sequence ID" value="APV44570.1"/>
    <property type="molecule type" value="Genomic_DNA"/>
</dbReference>
<feature type="repeat" description="Lumazine-binding" evidence="11">
    <location>
        <begin position="93"/>
        <end position="189"/>
    </location>
</feature>
<dbReference type="InterPro" id="IPR026017">
    <property type="entry name" value="Lumazine-bd_dom"/>
</dbReference>
<dbReference type="InterPro" id="IPR023366">
    <property type="entry name" value="ATP_synth_asu-like_sf"/>
</dbReference>
<dbReference type="STRING" id="1839801.Dform_01242"/>
<dbReference type="Proteomes" id="UP000185934">
    <property type="component" value="Chromosome"/>
</dbReference>
<dbReference type="FunFam" id="2.40.30.20:FF:000004">
    <property type="entry name" value="Riboflavin synthase, alpha subunit"/>
    <property type="match status" value="1"/>
</dbReference>
<proteinExistence type="predicted"/>
<accession>A0A1P8F7Z7</accession>
<organism evidence="13 14">
    <name type="scientific">Dehalogenimonas formicexedens</name>
    <dbReference type="NCBI Taxonomy" id="1839801"/>
    <lineage>
        <taxon>Bacteria</taxon>
        <taxon>Bacillati</taxon>
        <taxon>Chloroflexota</taxon>
        <taxon>Dehalococcoidia</taxon>
        <taxon>Dehalococcoidales</taxon>
        <taxon>Dehalococcoidaceae</taxon>
        <taxon>Dehalogenimonas</taxon>
    </lineage>
</organism>
<feature type="domain" description="Lumazine-binding" evidence="12">
    <location>
        <begin position="1"/>
        <end position="92"/>
    </location>
</feature>
<protein>
    <recommendedName>
        <fullName evidence="6 10">Riboflavin synthase</fullName>
        <ecNumber evidence="5 10">2.5.1.9</ecNumber>
    </recommendedName>
</protein>
<keyword evidence="7" id="KW-0686">Riboflavin biosynthesis</keyword>
<evidence type="ECO:0000256" key="1">
    <source>
        <dbReference type="ARBA" id="ARBA00000968"/>
    </source>
</evidence>
<reference evidence="14" key="1">
    <citation type="submission" date="2016-11" db="EMBL/GenBank/DDBJ databases">
        <title>Dehalogenimonas formicexedens sp. nov., a chlorinated alkane respiring bacterium isolated from contaminated groundwater.</title>
        <authorList>
            <person name="Key T.A."/>
            <person name="Bowman K.S."/>
            <person name="Lee I."/>
            <person name="Chun J."/>
            <person name="Albuquerque L."/>
            <person name="da Costa M.S."/>
            <person name="Rainey F.A."/>
            <person name="Moe W.M."/>
        </authorList>
    </citation>
    <scope>NUCLEOTIDE SEQUENCE [LARGE SCALE GENOMIC DNA]</scope>
    <source>
        <strain evidence="14">NSZ-14</strain>
    </source>
</reference>
<evidence type="ECO:0000256" key="4">
    <source>
        <dbReference type="ARBA" id="ARBA00011233"/>
    </source>
</evidence>
<feature type="repeat" description="Lumazine-binding" evidence="11">
    <location>
        <begin position="1"/>
        <end position="92"/>
    </location>
</feature>
<dbReference type="NCBIfam" id="NF006767">
    <property type="entry name" value="PRK09289.1"/>
    <property type="match status" value="1"/>
</dbReference>
<dbReference type="PANTHER" id="PTHR21098">
    <property type="entry name" value="RIBOFLAVIN SYNTHASE ALPHA CHAIN"/>
    <property type="match status" value="1"/>
</dbReference>
<evidence type="ECO:0000256" key="8">
    <source>
        <dbReference type="ARBA" id="ARBA00022679"/>
    </source>
</evidence>
<dbReference type="PANTHER" id="PTHR21098:SF0">
    <property type="entry name" value="RIBOFLAVIN SYNTHASE"/>
    <property type="match status" value="1"/>
</dbReference>